<accession>A0A1F5LYN3</accession>
<dbReference type="EMBL" id="LXJU01000001">
    <property type="protein sequence ID" value="OGE58061.1"/>
    <property type="molecule type" value="Genomic_DNA"/>
</dbReference>
<dbReference type="GO" id="GO:0000978">
    <property type="term" value="F:RNA polymerase II cis-regulatory region sequence-specific DNA binding"/>
    <property type="evidence" value="ECO:0007669"/>
    <property type="project" value="TreeGrafter"/>
</dbReference>
<dbReference type="GeneID" id="34571092"/>
<protein>
    <recommendedName>
        <fullName evidence="5">Xylanolytic transcriptional activator regulatory domain-containing protein</fullName>
    </recommendedName>
</protein>
<dbReference type="PANTHER" id="PTHR47424">
    <property type="entry name" value="REGULATORY PROTEIN GAL4"/>
    <property type="match status" value="1"/>
</dbReference>
<dbReference type="InterPro" id="IPR007219">
    <property type="entry name" value="XnlR_reg_dom"/>
</dbReference>
<feature type="domain" description="Xylanolytic transcriptional activator regulatory" evidence="5">
    <location>
        <begin position="238"/>
        <end position="315"/>
    </location>
</feature>
<dbReference type="InterPro" id="IPR051127">
    <property type="entry name" value="Fungal_SecMet_Regulators"/>
</dbReference>
<evidence type="ECO:0000256" key="4">
    <source>
        <dbReference type="SAM" id="MobiDB-lite"/>
    </source>
</evidence>
<dbReference type="STRING" id="1835702.A0A1F5LYN3"/>
<keyword evidence="2" id="KW-0804">Transcription</keyword>
<organism evidence="6 7">
    <name type="scientific">Penicillium arizonense</name>
    <dbReference type="NCBI Taxonomy" id="1835702"/>
    <lineage>
        <taxon>Eukaryota</taxon>
        <taxon>Fungi</taxon>
        <taxon>Dikarya</taxon>
        <taxon>Ascomycota</taxon>
        <taxon>Pezizomycotina</taxon>
        <taxon>Eurotiomycetes</taxon>
        <taxon>Eurotiomycetidae</taxon>
        <taxon>Eurotiales</taxon>
        <taxon>Aspergillaceae</taxon>
        <taxon>Penicillium</taxon>
    </lineage>
</organism>
<evidence type="ECO:0000313" key="6">
    <source>
        <dbReference type="EMBL" id="OGE58061.1"/>
    </source>
</evidence>
<dbReference type="SMART" id="SM00906">
    <property type="entry name" value="Fungal_trans"/>
    <property type="match status" value="1"/>
</dbReference>
<keyword evidence="7" id="KW-1185">Reference proteome</keyword>
<keyword evidence="3" id="KW-0539">Nucleus</keyword>
<evidence type="ECO:0000313" key="7">
    <source>
        <dbReference type="Proteomes" id="UP000177622"/>
    </source>
</evidence>
<evidence type="ECO:0000256" key="1">
    <source>
        <dbReference type="ARBA" id="ARBA00023015"/>
    </source>
</evidence>
<proteinExistence type="predicted"/>
<name>A0A1F5LYN3_PENAI</name>
<feature type="region of interest" description="Disordered" evidence="4">
    <location>
        <begin position="21"/>
        <end position="46"/>
    </location>
</feature>
<dbReference type="GO" id="GO:0005634">
    <property type="term" value="C:nucleus"/>
    <property type="evidence" value="ECO:0007669"/>
    <property type="project" value="TreeGrafter"/>
</dbReference>
<dbReference type="Proteomes" id="UP000177622">
    <property type="component" value="Unassembled WGS sequence"/>
</dbReference>
<dbReference type="GO" id="GO:0006351">
    <property type="term" value="P:DNA-templated transcription"/>
    <property type="evidence" value="ECO:0007669"/>
    <property type="project" value="InterPro"/>
</dbReference>
<feature type="non-terminal residue" evidence="6">
    <location>
        <position position="642"/>
    </location>
</feature>
<dbReference type="RefSeq" id="XP_022493484.1">
    <property type="nucleotide sequence ID" value="XM_022626358.1"/>
</dbReference>
<evidence type="ECO:0000256" key="2">
    <source>
        <dbReference type="ARBA" id="ARBA00023163"/>
    </source>
</evidence>
<gene>
    <name evidence="6" type="ORF">PENARI_c001G03133</name>
</gene>
<keyword evidence="1" id="KW-0805">Transcription regulation</keyword>
<evidence type="ECO:0000259" key="5">
    <source>
        <dbReference type="SMART" id="SM00906"/>
    </source>
</evidence>
<reference evidence="6 7" key="1">
    <citation type="journal article" date="2016" name="Sci. Rep.">
        <title>Penicillium arizonense, a new, genome sequenced fungal species, reveals a high chemical diversity in secreted metabolites.</title>
        <authorList>
            <person name="Grijseels S."/>
            <person name="Nielsen J.C."/>
            <person name="Randelovic M."/>
            <person name="Nielsen J."/>
            <person name="Nielsen K.F."/>
            <person name="Workman M."/>
            <person name="Frisvad J.C."/>
        </authorList>
    </citation>
    <scope>NUCLEOTIDE SEQUENCE [LARGE SCALE GENOMIC DNA]</scope>
    <source>
        <strain evidence="6 7">CBS 141311</strain>
    </source>
</reference>
<comment type="caution">
    <text evidence="6">The sequence shown here is derived from an EMBL/GenBank/DDBJ whole genome shotgun (WGS) entry which is preliminary data.</text>
</comment>
<sequence length="642" mass="71301">MQVEIQYLKEAPRIDPIAEERVSKKRKLRPPATLAVSPPPEQAPRYQGLTSAEYSLKLTSLELAQLQDPTSTRSPNLDACFDGEGNAANKGPQTGIQVSHGDHSRLEHVSVQVFTEISHSRARELVVLYSEAVGSLHPVVDISVVLDCADGLYAQLKERGKNSSRLTGRYDVIVIRLILAIALLSEQNQSAKLIENCYEGVEHELNRILCSETVSLRGVTLVLLGALYHLFSNRVRMAWRLCGISASLAMELGLHRPETLQRALPNESERSKAVRLMWSIFVLDHGWSAALGLPRNMDDAALDSTQLVPQDSPYLRAMASYCAISTKIVSATSKMPVSTQVYEAEQFQFLNYQIDRWQQSVLESLVGPPGLHMIEREPPDSVRTLLYLRANQMRILLLRPLFFSESVVKPDQEKVSASLQIAIRTISAIRDLNATTESYRKQHPFFSHFLTSATSLILLIITYRGHPDNASEGPPICLTQDVCNPLKEALDLSSAYSSSSNSSAQLHRRLLSIVGLLSRLGILSLDLETQDPQAEVPSSCALQKSFDSPAVPYIPEPADLVPLIYTSPPLTSVGTSFQQQESMPDLVPFYQDDNQQMDVFLNGTIWNELDKLLTSCLNSVEPPLYQTDDVRGEYTMTEDGSL</sequence>
<dbReference type="GO" id="GO:0000981">
    <property type="term" value="F:DNA-binding transcription factor activity, RNA polymerase II-specific"/>
    <property type="evidence" value="ECO:0007669"/>
    <property type="project" value="TreeGrafter"/>
</dbReference>
<dbReference type="GO" id="GO:0008270">
    <property type="term" value="F:zinc ion binding"/>
    <property type="evidence" value="ECO:0007669"/>
    <property type="project" value="InterPro"/>
</dbReference>
<dbReference type="CDD" id="cd12148">
    <property type="entry name" value="fungal_TF_MHR"/>
    <property type="match status" value="1"/>
</dbReference>
<dbReference type="Pfam" id="PF04082">
    <property type="entry name" value="Fungal_trans"/>
    <property type="match status" value="1"/>
</dbReference>
<dbReference type="OrthoDB" id="2123952at2759"/>
<evidence type="ECO:0000256" key="3">
    <source>
        <dbReference type="ARBA" id="ARBA00023242"/>
    </source>
</evidence>
<dbReference type="AlphaFoldDB" id="A0A1F5LYN3"/>
<dbReference type="PANTHER" id="PTHR47424:SF5">
    <property type="entry name" value="ZN(II)2CYS6 TRANSCRIPTION FACTOR (EUROFUNG)"/>
    <property type="match status" value="1"/>
</dbReference>
<dbReference type="GO" id="GO:0000435">
    <property type="term" value="P:positive regulation of transcription from RNA polymerase II promoter by galactose"/>
    <property type="evidence" value="ECO:0007669"/>
    <property type="project" value="TreeGrafter"/>
</dbReference>